<evidence type="ECO:0000313" key="2">
    <source>
        <dbReference type="EMBL" id="GGX13203.1"/>
    </source>
</evidence>
<proteinExistence type="predicted"/>
<dbReference type="Pfam" id="PF13585">
    <property type="entry name" value="CHU_C"/>
    <property type="match status" value="1"/>
</dbReference>
<feature type="domain" description="Bacterial Ig-like" evidence="1">
    <location>
        <begin position="1371"/>
        <end position="1469"/>
    </location>
</feature>
<feature type="domain" description="Bacterial Ig-like" evidence="1">
    <location>
        <begin position="1471"/>
        <end position="1571"/>
    </location>
</feature>
<dbReference type="Pfam" id="PF19078">
    <property type="entry name" value="Big_12"/>
    <property type="match status" value="2"/>
</dbReference>
<evidence type="ECO:0000259" key="1">
    <source>
        <dbReference type="Pfam" id="PF19078"/>
    </source>
</evidence>
<sequence length="1673" mass="172054">MPSNYTTSYNHYLGNQPHYFLPKTPPMKQRYFLKWNKNTLLFLVISIISSTSFGQLEIGDLAVVGVNSDIAPDQLAIVALADIPSGETIYISDYGWDGANFNTSNGSDGAITWTTTTLVPAGTLLNITISSGGTIGGDLATYGTVFSIGWSLSAIASGGDSWLIYQGISPTSIPSQWIFAFGNWSTSSGTNPNEFKNSGLITSTTSYLPNTLTLGTNAIALTTTAVGGGHADNLVYVGTLVGDKATILTAISTTGNWSGSETVIQDLSPGGSNFPGTQPIFTISGGNTTPAISIDNSNLVYTEGEAAKQIDNSATVSDADGDTDWNGGTLVAQITANNEAGDELSISDTDGDGTTITISGTNILSNGVDIGDLSASGGIVTNGTALTITFDSNATNANIQEALQSIRYRNTSTDPGTSNRTVTITATDTNAASANDTRTIAITKIPDITSVTVPANATYIAAQNLDFIINFNENITVNTAGGNPQLSLTIGATTRQAIYQGGTGTSALLFRYTIQAGELDTDGITVGTLAANGGTLRNSSGNDAILTLNSVGNTTAVLVDAVAPTITSVTVPANATYITGQNLDFTINTNENITINTAGGTPQLSIIIGATTRQAVYQSGSGTSALLFRYTIQAGELDTDGIAVGTLATNGGTLRDNAGNNLNTTLNSVGNTTAVLVDAVAPTITSVTVPANATYIAGQNLDFTININENTTVNTTGGTPQISLTIGATTRQATYQSGSGTSSLLFRYTTQAGDLDTDGIAVGTLNTSGGTLRDAVGNNLNTTLNSVGSTTAVLVDAVVPTIASVTVPANATYIAGQNLDFTINTSENVTVNTTSGTPQLSLTIGATTRQAIYQSGSGTSSLLFRYTVQAGEQDTDGIAIGTLNNNGGTLRDGVGNNLNTTLNSVGSTTAVLVDAAPPTITSVTVPANANYIAGQNLDFVININENVTVNTAAGTPQLSLTIGATTRQAVYLSGSGTSALLFRYTIQAGELDNDGITVGTLSANGGTLRDAVNNNLNTTLNSVGSTTAVLVDAVAPTITSVTVPANATYITGQNLDFTINTNENTIVNTAGGTPQLSITIGATTRQAAYISGNGTSALLFRYTVQAGELDTDGIAVGTLAANGGTLRDAAGNNLNTTLNSVGSTTAVLVDAVAPTITSVTVPANATYITGQNLDFTINTSENTTINTSGGTPLMTITIGATTRQATYQSGSGTSSLLFRYTVQTGELDTDGITIGTLSTNGGTLRDTAGNDLNTTLNSVGTTTSVLVDAVPPTGYTVTIDQSPINAINHNAVSFTFAGAEIGTTYNYTFSTSGGSGTVTGSGTIISATDQITNIDVSGLSDGTITLGVTLTDPTGNTGAETLDTKNKKAIPPTATITISDDTLIIGETAVVTITFSEAVTGFDNTDLTIPNGTLSTLTSTDGNITFEATFTPTIDIEDNTNIIILDNTGITDSVGNDGTGTTNSPNFSIDMIIPTAIIEISDTELISGETTTVTITFSEAVTGFDNTDLILINGTLTKVSSEDGNITFMTTFTPAEGIQSDTNIISLDNIGFTDIAGNEGTGTTNSINFSINTLAPTGNPLTFNKGFSPNGDGINDTWVIEGIENFPNHTIQVFNRSGRKIFEAKNYQNNWDGVSSGNSVFGNDKLPVGAYYYVLETGSKEVPPLTGWIYINY</sequence>
<dbReference type="NCBIfam" id="TIGR04131">
    <property type="entry name" value="Bac_Flav_CTERM"/>
    <property type="match status" value="1"/>
</dbReference>
<dbReference type="Proteomes" id="UP000601108">
    <property type="component" value="Unassembled WGS sequence"/>
</dbReference>
<keyword evidence="3" id="KW-1185">Reference proteome</keyword>
<name>A0A918N3P7_9FLAO</name>
<accession>A0A918N3P7</accession>
<dbReference type="EMBL" id="BMWS01000007">
    <property type="protein sequence ID" value="GGX13203.1"/>
    <property type="molecule type" value="Genomic_DNA"/>
</dbReference>
<evidence type="ECO:0000313" key="3">
    <source>
        <dbReference type="Proteomes" id="UP000601108"/>
    </source>
</evidence>
<gene>
    <name evidence="2" type="ORF">GCM10007384_13490</name>
</gene>
<protein>
    <recommendedName>
        <fullName evidence="1">Bacterial Ig-like domain-containing protein</fullName>
    </recommendedName>
</protein>
<comment type="caution">
    <text evidence="2">The sequence shown here is derived from an EMBL/GenBank/DDBJ whole genome shotgun (WGS) entry which is preliminary data.</text>
</comment>
<dbReference type="InterPro" id="IPR026341">
    <property type="entry name" value="T9SS_type_B"/>
</dbReference>
<dbReference type="InterPro" id="IPR044048">
    <property type="entry name" value="Big_12"/>
</dbReference>
<reference evidence="2 3" key="1">
    <citation type="journal article" date="2014" name="Int. J. Syst. Evol. Microbiol.">
        <title>Complete genome sequence of Corynebacterium casei LMG S-19264T (=DSM 44701T), isolated from a smear-ripened cheese.</title>
        <authorList>
            <consortium name="US DOE Joint Genome Institute (JGI-PGF)"/>
            <person name="Walter F."/>
            <person name="Albersmeier A."/>
            <person name="Kalinowski J."/>
            <person name="Ruckert C."/>
        </authorList>
    </citation>
    <scope>NUCLEOTIDE SEQUENCE [LARGE SCALE GENOMIC DNA]</scope>
    <source>
        <strain evidence="2 3">KCTC 12285</strain>
    </source>
</reference>
<organism evidence="2 3">
    <name type="scientific">Aquimarina muelleri</name>
    <dbReference type="NCBI Taxonomy" id="279356"/>
    <lineage>
        <taxon>Bacteria</taxon>
        <taxon>Pseudomonadati</taxon>
        <taxon>Bacteroidota</taxon>
        <taxon>Flavobacteriia</taxon>
        <taxon>Flavobacteriales</taxon>
        <taxon>Flavobacteriaceae</taxon>
        <taxon>Aquimarina</taxon>
    </lineage>
</organism>
<dbReference type="RefSeq" id="WP_027411405.1">
    <property type="nucleotide sequence ID" value="NZ_BMWS01000007.1"/>
</dbReference>